<name>A0A9D4U9U1_ADICA</name>
<keyword evidence="2" id="KW-1185">Reference proteome</keyword>
<evidence type="ECO:0000313" key="1">
    <source>
        <dbReference type="EMBL" id="KAI5064108.1"/>
    </source>
</evidence>
<reference evidence="1" key="1">
    <citation type="submission" date="2021-01" db="EMBL/GenBank/DDBJ databases">
        <title>Adiantum capillus-veneris genome.</title>
        <authorList>
            <person name="Fang Y."/>
            <person name="Liao Q."/>
        </authorList>
    </citation>
    <scope>NUCLEOTIDE SEQUENCE</scope>
    <source>
        <strain evidence="1">H3</strain>
        <tissue evidence="1">Leaf</tissue>
    </source>
</reference>
<evidence type="ECO:0000313" key="2">
    <source>
        <dbReference type="Proteomes" id="UP000886520"/>
    </source>
</evidence>
<comment type="caution">
    <text evidence="1">The sequence shown here is derived from an EMBL/GenBank/DDBJ whole genome shotgun (WGS) entry which is preliminary data.</text>
</comment>
<gene>
    <name evidence="1" type="ORF">GOP47_0020778</name>
</gene>
<protein>
    <submittedName>
        <fullName evidence="1">Uncharacterized protein</fullName>
    </submittedName>
</protein>
<dbReference type="EMBL" id="JABFUD020000020">
    <property type="protein sequence ID" value="KAI5064108.1"/>
    <property type="molecule type" value="Genomic_DNA"/>
</dbReference>
<dbReference type="Proteomes" id="UP000886520">
    <property type="component" value="Chromosome 20"/>
</dbReference>
<proteinExistence type="predicted"/>
<accession>A0A9D4U9U1</accession>
<sequence>MRLFHAGVEVEIVIQGYDSNVHFRDTNRLQGQPTTWATLIAKVFIPRCLSHLRTPALRSARSRCYMSFDNVDSVT</sequence>
<dbReference type="AlphaFoldDB" id="A0A9D4U9U1"/>
<organism evidence="1 2">
    <name type="scientific">Adiantum capillus-veneris</name>
    <name type="common">Maidenhair fern</name>
    <dbReference type="NCBI Taxonomy" id="13818"/>
    <lineage>
        <taxon>Eukaryota</taxon>
        <taxon>Viridiplantae</taxon>
        <taxon>Streptophyta</taxon>
        <taxon>Embryophyta</taxon>
        <taxon>Tracheophyta</taxon>
        <taxon>Polypodiopsida</taxon>
        <taxon>Polypodiidae</taxon>
        <taxon>Polypodiales</taxon>
        <taxon>Pteridineae</taxon>
        <taxon>Pteridaceae</taxon>
        <taxon>Vittarioideae</taxon>
        <taxon>Adiantum</taxon>
    </lineage>
</organism>